<dbReference type="InterPro" id="IPR000253">
    <property type="entry name" value="FHA_dom"/>
</dbReference>
<keyword evidence="1" id="KW-0808">Transferase</keyword>
<evidence type="ECO:0000256" key="5">
    <source>
        <dbReference type="ARBA" id="ARBA00022833"/>
    </source>
</evidence>
<dbReference type="GO" id="GO:0061630">
    <property type="term" value="F:ubiquitin protein ligase activity"/>
    <property type="evidence" value="ECO:0007669"/>
    <property type="project" value="TreeGrafter"/>
</dbReference>
<feature type="compositionally biased region" description="Low complexity" evidence="7">
    <location>
        <begin position="8"/>
        <end position="35"/>
    </location>
</feature>
<evidence type="ECO:0000256" key="3">
    <source>
        <dbReference type="ARBA" id="ARBA00022771"/>
    </source>
</evidence>
<feature type="compositionally biased region" description="Polar residues" evidence="7">
    <location>
        <begin position="161"/>
        <end position="186"/>
    </location>
</feature>
<feature type="compositionally biased region" description="Polar residues" evidence="7">
    <location>
        <begin position="66"/>
        <end position="77"/>
    </location>
</feature>
<dbReference type="Pfam" id="PF17123">
    <property type="entry name" value="zf-RING_11"/>
    <property type="match status" value="1"/>
</dbReference>
<dbReference type="GO" id="GO:0008270">
    <property type="term" value="F:zinc ion binding"/>
    <property type="evidence" value="ECO:0007669"/>
    <property type="project" value="UniProtKB-KW"/>
</dbReference>
<dbReference type="Gene3D" id="2.60.200.20">
    <property type="match status" value="1"/>
</dbReference>
<dbReference type="InterPro" id="IPR013083">
    <property type="entry name" value="Znf_RING/FYVE/PHD"/>
</dbReference>
<protein>
    <submittedName>
        <fullName evidence="10">Uncharacterized protein</fullName>
    </submittedName>
</protein>
<feature type="compositionally biased region" description="Acidic residues" evidence="7">
    <location>
        <begin position="440"/>
        <end position="461"/>
    </location>
</feature>
<reference evidence="10" key="1">
    <citation type="submission" date="2023-08" db="EMBL/GenBank/DDBJ databases">
        <title>Black Yeasts Isolated from many extreme environments.</title>
        <authorList>
            <person name="Coleine C."/>
            <person name="Stajich J.E."/>
            <person name="Selbmann L."/>
        </authorList>
    </citation>
    <scope>NUCLEOTIDE SEQUENCE</scope>
    <source>
        <strain evidence="10">CCFEE 5401</strain>
    </source>
</reference>
<evidence type="ECO:0000256" key="7">
    <source>
        <dbReference type="SAM" id="MobiDB-lite"/>
    </source>
</evidence>
<dbReference type="PANTHER" id="PTHR15067">
    <property type="entry name" value="E3 UBIQUITIN-PROTEIN LIGASE RNF8"/>
    <property type="match status" value="1"/>
</dbReference>
<dbReference type="PANTHER" id="PTHR15067:SF7">
    <property type="entry name" value="E3 UBIQUITIN-PROTEIN LIGASE DMA1-RELATED"/>
    <property type="match status" value="1"/>
</dbReference>
<feature type="region of interest" description="Disordered" evidence="7">
    <location>
        <begin position="498"/>
        <end position="632"/>
    </location>
</feature>
<dbReference type="AlphaFoldDB" id="A0AAN7T7D8"/>
<feature type="region of interest" description="Disordered" evidence="7">
    <location>
        <begin position="1"/>
        <end position="207"/>
    </location>
</feature>
<dbReference type="SUPFAM" id="SSF49879">
    <property type="entry name" value="SMAD/FHA domain"/>
    <property type="match status" value="1"/>
</dbReference>
<feature type="domain" description="RING-type" evidence="9">
    <location>
        <begin position="384"/>
        <end position="429"/>
    </location>
</feature>
<proteinExistence type="predicted"/>
<evidence type="ECO:0000259" key="8">
    <source>
        <dbReference type="PROSITE" id="PS50006"/>
    </source>
</evidence>
<feature type="compositionally biased region" description="Polar residues" evidence="7">
    <location>
        <begin position="94"/>
        <end position="104"/>
    </location>
</feature>
<dbReference type="Pfam" id="PF00498">
    <property type="entry name" value="FHA"/>
    <property type="match status" value="1"/>
</dbReference>
<keyword evidence="2" id="KW-0479">Metal-binding</keyword>
<sequence>MLSPAVPATATLHTSTSSAIPSSPTRPSSRLRGLSYLRTYTREHLHPSSTTQTTHPYSRPDPPPLTRSTSSPVGSSFPTRATTARIRPTEPTASDSTSGIQNGENGWLPTVQGRSGLTRESPHPTSTSTESAAPEPSPSMTRTRTSTTTSGPTPSMPATIRRQTTTDTSSAEPSASLEPTSSNKSQPSPPTIRFLPHLDPRTTHPSLNFSAMTRTLKAPQALVRVGRYSERDHANTPDPNALPIGFKSKVVSRRHCEFWYTPTDKTKSRDSTKEGQWWIKDVKSSSGTFLNHVRLSAAGQESRPYEVNDGDTIQLGIDFKGGEEPIFRCVKIRIECNRDWQKGPNSYNTTAHRKLLKNAGVLQQKHKQNLRDPDSASLNGSSECSICLNTVAPCQALFVAPCSHVWHYKCVRNLIHGPNYPNFLCPNCRFMADLEADVEPEDEYEVFDEEDDEGVEAEAGAEGEAGQQRGTDAPQADRNGGEAGDLADLLHRTALDSGAGIPAFSPADGQADESKPHSSPSLISKSSTTTKPIAITANPTRAREPPPPSAGTSSMTPTTTTLLHQFASASGISIPEGPMTPRNDFGPFVLDGSAGRDSRSGGRPAVPALIREASGEAGGAGGVIEDGGRSVD</sequence>
<comment type="caution">
    <text evidence="10">The sequence shown here is derived from an EMBL/GenBank/DDBJ whole genome shotgun (WGS) entry which is preliminary data.</text>
</comment>
<evidence type="ECO:0000259" key="9">
    <source>
        <dbReference type="PROSITE" id="PS50089"/>
    </source>
</evidence>
<accession>A0AAN7T7D8</accession>
<dbReference type="InterPro" id="IPR001841">
    <property type="entry name" value="Znf_RING"/>
</dbReference>
<evidence type="ECO:0000256" key="1">
    <source>
        <dbReference type="ARBA" id="ARBA00022679"/>
    </source>
</evidence>
<evidence type="ECO:0000313" key="11">
    <source>
        <dbReference type="Proteomes" id="UP001310890"/>
    </source>
</evidence>
<keyword evidence="4" id="KW-0833">Ubl conjugation pathway</keyword>
<dbReference type="PROSITE" id="PS50006">
    <property type="entry name" value="FHA_DOMAIN"/>
    <property type="match status" value="1"/>
</dbReference>
<dbReference type="SUPFAM" id="SSF57850">
    <property type="entry name" value="RING/U-box"/>
    <property type="match status" value="1"/>
</dbReference>
<dbReference type="GO" id="GO:0006511">
    <property type="term" value="P:ubiquitin-dependent protein catabolic process"/>
    <property type="evidence" value="ECO:0007669"/>
    <property type="project" value="TreeGrafter"/>
</dbReference>
<feature type="region of interest" description="Disordered" evidence="7">
    <location>
        <begin position="440"/>
        <end position="483"/>
    </location>
</feature>
<dbReference type="GO" id="GO:0016567">
    <property type="term" value="P:protein ubiquitination"/>
    <property type="evidence" value="ECO:0007669"/>
    <property type="project" value="TreeGrafter"/>
</dbReference>
<feature type="compositionally biased region" description="Low complexity" evidence="7">
    <location>
        <begin position="78"/>
        <end position="93"/>
    </location>
</feature>
<feature type="compositionally biased region" description="Polar residues" evidence="7">
    <location>
        <begin position="47"/>
        <end position="56"/>
    </location>
</feature>
<dbReference type="SMART" id="SM00184">
    <property type="entry name" value="RING"/>
    <property type="match status" value="1"/>
</dbReference>
<feature type="compositionally biased region" description="Low complexity" evidence="7">
    <location>
        <begin position="517"/>
        <end position="535"/>
    </location>
</feature>
<organism evidence="10 11">
    <name type="scientific">Meristemomyces frigidus</name>
    <dbReference type="NCBI Taxonomy" id="1508187"/>
    <lineage>
        <taxon>Eukaryota</taxon>
        <taxon>Fungi</taxon>
        <taxon>Dikarya</taxon>
        <taxon>Ascomycota</taxon>
        <taxon>Pezizomycotina</taxon>
        <taxon>Dothideomycetes</taxon>
        <taxon>Dothideomycetidae</taxon>
        <taxon>Mycosphaerellales</taxon>
        <taxon>Teratosphaeriaceae</taxon>
        <taxon>Meristemomyces</taxon>
    </lineage>
</organism>
<evidence type="ECO:0000256" key="2">
    <source>
        <dbReference type="ARBA" id="ARBA00022723"/>
    </source>
</evidence>
<dbReference type="EMBL" id="JAVRRL010000199">
    <property type="protein sequence ID" value="KAK5104843.1"/>
    <property type="molecule type" value="Genomic_DNA"/>
</dbReference>
<evidence type="ECO:0000256" key="4">
    <source>
        <dbReference type="ARBA" id="ARBA00022786"/>
    </source>
</evidence>
<name>A0AAN7T7D8_9PEZI</name>
<feature type="compositionally biased region" description="Low complexity" evidence="7">
    <location>
        <begin position="550"/>
        <end position="561"/>
    </location>
</feature>
<keyword evidence="3 6" id="KW-0863">Zinc-finger</keyword>
<dbReference type="GO" id="GO:0005829">
    <property type="term" value="C:cytosol"/>
    <property type="evidence" value="ECO:0007669"/>
    <property type="project" value="TreeGrafter"/>
</dbReference>
<dbReference type="PROSITE" id="PS50089">
    <property type="entry name" value="ZF_RING_2"/>
    <property type="match status" value="1"/>
</dbReference>
<feature type="compositionally biased region" description="Gly residues" evidence="7">
    <location>
        <begin position="616"/>
        <end position="625"/>
    </location>
</feature>
<keyword evidence="5" id="KW-0862">Zinc</keyword>
<dbReference type="GO" id="GO:0000151">
    <property type="term" value="C:ubiquitin ligase complex"/>
    <property type="evidence" value="ECO:0007669"/>
    <property type="project" value="TreeGrafter"/>
</dbReference>
<feature type="domain" description="FHA" evidence="8">
    <location>
        <begin position="223"/>
        <end position="295"/>
    </location>
</feature>
<evidence type="ECO:0000256" key="6">
    <source>
        <dbReference type="PROSITE-ProRule" id="PRU00175"/>
    </source>
</evidence>
<feature type="compositionally biased region" description="Low complexity" evidence="7">
    <location>
        <begin position="123"/>
        <end position="157"/>
    </location>
</feature>
<dbReference type="InterPro" id="IPR008984">
    <property type="entry name" value="SMAD_FHA_dom_sf"/>
</dbReference>
<dbReference type="SMART" id="SM00240">
    <property type="entry name" value="FHA"/>
    <property type="match status" value="1"/>
</dbReference>
<dbReference type="Gene3D" id="3.30.40.10">
    <property type="entry name" value="Zinc/RING finger domain, C3HC4 (zinc finger)"/>
    <property type="match status" value="1"/>
</dbReference>
<gene>
    <name evidence="10" type="ORF">LTR62_002782</name>
</gene>
<dbReference type="GO" id="GO:0032153">
    <property type="term" value="C:cell division site"/>
    <property type="evidence" value="ECO:0007669"/>
    <property type="project" value="TreeGrafter"/>
</dbReference>
<evidence type="ECO:0000313" key="10">
    <source>
        <dbReference type="EMBL" id="KAK5104843.1"/>
    </source>
</evidence>
<dbReference type="Proteomes" id="UP001310890">
    <property type="component" value="Unassembled WGS sequence"/>
</dbReference>